<evidence type="ECO:0000256" key="4">
    <source>
        <dbReference type="ARBA" id="ARBA00023002"/>
    </source>
</evidence>
<name>A0A0B6X2P3_9BACT</name>
<evidence type="ECO:0000256" key="8">
    <source>
        <dbReference type="RuleBase" id="RU000461"/>
    </source>
</evidence>
<dbReference type="STRING" id="454194.PYK22_02867"/>
<reference evidence="9 10" key="2">
    <citation type="submission" date="2015-01" db="EMBL/GenBank/DDBJ databases">
        <title>Complete genome sequence of Pyrinomonas methylaliphatogenes type strain K22T.</title>
        <authorList>
            <person name="Lee K.C.Y."/>
            <person name="Power J.F."/>
            <person name="Dunfield P.F."/>
            <person name="Morgan X.C."/>
            <person name="Huttenhower C."/>
            <person name="Stott M.B."/>
        </authorList>
    </citation>
    <scope>NUCLEOTIDE SEQUENCE [LARGE SCALE GENOMIC DNA]</scope>
    <source>
        <strain evidence="9 10">K22</strain>
    </source>
</reference>
<keyword evidence="4 8" id="KW-0560">Oxidoreductase</keyword>
<dbReference type="InterPro" id="IPR001128">
    <property type="entry name" value="Cyt_P450"/>
</dbReference>
<dbReference type="InterPro" id="IPR002401">
    <property type="entry name" value="Cyt_P450_E_grp-I"/>
</dbReference>
<dbReference type="GO" id="GO:0004497">
    <property type="term" value="F:monooxygenase activity"/>
    <property type="evidence" value="ECO:0007669"/>
    <property type="project" value="UniProtKB-KW"/>
</dbReference>
<keyword evidence="2 7" id="KW-0349">Heme</keyword>
<keyword evidence="10" id="KW-1185">Reference proteome</keyword>
<keyword evidence="3 7" id="KW-0479">Metal-binding</keyword>
<evidence type="ECO:0000256" key="1">
    <source>
        <dbReference type="ARBA" id="ARBA00010617"/>
    </source>
</evidence>
<reference evidence="9 10" key="1">
    <citation type="submission" date="2013-12" db="EMBL/GenBank/DDBJ databases">
        <authorList>
            <person name="Stott M."/>
        </authorList>
    </citation>
    <scope>NUCLEOTIDE SEQUENCE [LARGE SCALE GENOMIC DNA]</scope>
    <source>
        <strain evidence="9 10">K22</strain>
    </source>
</reference>
<evidence type="ECO:0000256" key="6">
    <source>
        <dbReference type="ARBA" id="ARBA00023033"/>
    </source>
</evidence>
<dbReference type="PRINTS" id="PR00463">
    <property type="entry name" value="EP450I"/>
</dbReference>
<dbReference type="SUPFAM" id="SSF48264">
    <property type="entry name" value="Cytochrome P450"/>
    <property type="match status" value="1"/>
</dbReference>
<dbReference type="CDD" id="cd20620">
    <property type="entry name" value="CYP132-like"/>
    <property type="match status" value="1"/>
</dbReference>
<feature type="binding site" description="axial binding residue" evidence="7">
    <location>
        <position position="394"/>
    </location>
    <ligand>
        <name>heme</name>
        <dbReference type="ChEBI" id="CHEBI:30413"/>
    </ligand>
    <ligandPart>
        <name>Fe</name>
        <dbReference type="ChEBI" id="CHEBI:18248"/>
    </ligandPart>
</feature>
<dbReference type="PROSITE" id="PS00086">
    <property type="entry name" value="CYTOCHROME_P450"/>
    <property type="match status" value="1"/>
</dbReference>
<evidence type="ECO:0000313" key="10">
    <source>
        <dbReference type="Proteomes" id="UP000031518"/>
    </source>
</evidence>
<keyword evidence="5 7" id="KW-0408">Iron</keyword>
<dbReference type="GO" id="GO:0016705">
    <property type="term" value="F:oxidoreductase activity, acting on paired donors, with incorporation or reduction of molecular oxygen"/>
    <property type="evidence" value="ECO:0007669"/>
    <property type="project" value="InterPro"/>
</dbReference>
<protein>
    <submittedName>
        <fullName evidence="9">Cytochrome P450</fullName>
    </submittedName>
</protein>
<proteinExistence type="inferred from homology"/>
<evidence type="ECO:0000256" key="5">
    <source>
        <dbReference type="ARBA" id="ARBA00023004"/>
    </source>
</evidence>
<gene>
    <name evidence="9" type="ORF">PYK22_02867</name>
</gene>
<dbReference type="OrthoDB" id="9789468at2"/>
<dbReference type="GO" id="GO:0005506">
    <property type="term" value="F:iron ion binding"/>
    <property type="evidence" value="ECO:0007669"/>
    <property type="project" value="InterPro"/>
</dbReference>
<dbReference type="GO" id="GO:0020037">
    <property type="term" value="F:heme binding"/>
    <property type="evidence" value="ECO:0007669"/>
    <property type="project" value="InterPro"/>
</dbReference>
<comment type="similarity">
    <text evidence="1 8">Belongs to the cytochrome P450 family.</text>
</comment>
<dbReference type="AlphaFoldDB" id="A0A0B6X2P3"/>
<accession>A0A0B6X2P3</accession>
<dbReference type="Proteomes" id="UP000031518">
    <property type="component" value="Unassembled WGS sequence"/>
</dbReference>
<evidence type="ECO:0000256" key="2">
    <source>
        <dbReference type="ARBA" id="ARBA00022617"/>
    </source>
</evidence>
<sequence>METAIVPPGPRCLVPGLQLLSFRRDPLRFLTELARAYGDAAQFRIGPQHFFLFNHPELIKEVLVTRHEHFIKGRALQRAKKLLGNGLLTSEGEFHRRQRRLMQPAFHRQRIAAYADVMASYAAALSQRWRDGEEIDVAREMMRLTLSIVGKTLFDANVESDADEVGRALADLMDLFEILMMPYSELIERFLLPSRRKFERARARLDAIIYRIIEEHRTSGVDHGDLLSMLLAARDMEGDRSGMTDEQVRDEAMTLFLAGHETTANALAWTFYLLAQHPEIEHRLLDETKAVLGDRLPRFDDVARLEYAEMVFAEAMRLYPPAWVIGRLAIRDVEIGGYLVPAGSLVLVSQYVMHRDARFFPEPERFDPERWRPELKQARPPFSYFPFGGGPRRCIGEAFAWMEGIIVLAVLIRDWHMRLIPQRRIEPLPRITLRPKDGILMRLERRR</sequence>
<organism evidence="9 10">
    <name type="scientific">Pyrinomonas methylaliphatogenes</name>
    <dbReference type="NCBI Taxonomy" id="454194"/>
    <lineage>
        <taxon>Bacteria</taxon>
        <taxon>Pseudomonadati</taxon>
        <taxon>Acidobacteriota</taxon>
        <taxon>Blastocatellia</taxon>
        <taxon>Blastocatellales</taxon>
        <taxon>Pyrinomonadaceae</taxon>
        <taxon>Pyrinomonas</taxon>
    </lineage>
</organism>
<dbReference type="PANTHER" id="PTHR24291">
    <property type="entry name" value="CYTOCHROME P450 FAMILY 4"/>
    <property type="match status" value="1"/>
</dbReference>
<dbReference type="RefSeq" id="WP_041978308.1">
    <property type="nucleotide sequence ID" value="NZ_CBXV010000008.1"/>
</dbReference>
<dbReference type="PANTHER" id="PTHR24291:SF50">
    <property type="entry name" value="BIFUNCTIONAL ALBAFLAVENONE MONOOXYGENASE_TERPENE SYNTHASE"/>
    <property type="match status" value="1"/>
</dbReference>
<dbReference type="InterPro" id="IPR036396">
    <property type="entry name" value="Cyt_P450_sf"/>
</dbReference>
<dbReference type="Gene3D" id="1.10.630.10">
    <property type="entry name" value="Cytochrome P450"/>
    <property type="match status" value="1"/>
</dbReference>
<dbReference type="Pfam" id="PF00067">
    <property type="entry name" value="p450"/>
    <property type="match status" value="1"/>
</dbReference>
<evidence type="ECO:0000313" key="9">
    <source>
        <dbReference type="EMBL" id="CDM66829.1"/>
    </source>
</evidence>
<dbReference type="PRINTS" id="PR00385">
    <property type="entry name" value="P450"/>
</dbReference>
<evidence type="ECO:0000256" key="7">
    <source>
        <dbReference type="PIRSR" id="PIRSR602401-1"/>
    </source>
</evidence>
<comment type="cofactor">
    <cofactor evidence="7">
        <name>heme</name>
        <dbReference type="ChEBI" id="CHEBI:30413"/>
    </cofactor>
</comment>
<dbReference type="InterPro" id="IPR017972">
    <property type="entry name" value="Cyt_P450_CS"/>
</dbReference>
<dbReference type="EMBL" id="CBXV010000008">
    <property type="protein sequence ID" value="CDM66829.1"/>
    <property type="molecule type" value="Genomic_DNA"/>
</dbReference>
<keyword evidence="6 8" id="KW-0503">Monooxygenase</keyword>
<evidence type="ECO:0000256" key="3">
    <source>
        <dbReference type="ARBA" id="ARBA00022723"/>
    </source>
</evidence>
<dbReference type="InterPro" id="IPR050196">
    <property type="entry name" value="Cytochrome_P450_Monoox"/>
</dbReference>